<dbReference type="InterPro" id="IPR019734">
    <property type="entry name" value="TPR_rpt"/>
</dbReference>
<accession>A0A5A8D2G6</accession>
<comment type="caution">
    <text evidence="2">The sequence shown here is derived from an EMBL/GenBank/DDBJ whole genome shotgun (WGS) entry which is preliminary data.</text>
</comment>
<protein>
    <submittedName>
        <fullName evidence="2">Uncharacterized protein</fullName>
    </submittedName>
</protein>
<sequence>METAAKRRQDANELFRAGKHAEAAEAYGSAIAALAPVEASGAGGDAAVAVRTERATLLSNRAACHIRLGKFDAAIEDTTDALEIDGALVKARYRRAQAFHGKGRGMRAVMDLQEVLSVDPGNAGAKALLAKLLDEGKRGAAKQPAAVEAAEGLVAALKGSDKEVPDEAGRLMALAEVAAGAQEPRLAALSLCSEEDLARASGSRAVQLLVAEPEEAPEDRSAHRMG</sequence>
<dbReference type="InterPro" id="IPR011990">
    <property type="entry name" value="TPR-like_helical_dom_sf"/>
</dbReference>
<name>A0A5A8D2G6_CAFRO</name>
<dbReference type="SMART" id="SM00028">
    <property type="entry name" value="TPR"/>
    <property type="match status" value="3"/>
</dbReference>
<reference evidence="2 3" key="1">
    <citation type="submission" date="2019-07" db="EMBL/GenBank/DDBJ databases">
        <title>Genomes of Cafeteria roenbergensis.</title>
        <authorList>
            <person name="Fischer M.G."/>
            <person name="Hackl T."/>
            <person name="Roman M."/>
        </authorList>
    </citation>
    <scope>NUCLEOTIDE SEQUENCE [LARGE SCALE GENOMIC DNA]</scope>
    <source>
        <strain evidence="2 3">RCC970-E3</strain>
    </source>
</reference>
<evidence type="ECO:0000256" key="1">
    <source>
        <dbReference type="ARBA" id="ARBA00022803"/>
    </source>
</evidence>
<dbReference type="GO" id="GO:0101031">
    <property type="term" value="C:protein folding chaperone complex"/>
    <property type="evidence" value="ECO:0007669"/>
    <property type="project" value="TreeGrafter"/>
</dbReference>
<dbReference type="Gene3D" id="1.25.40.10">
    <property type="entry name" value="Tetratricopeptide repeat domain"/>
    <property type="match status" value="1"/>
</dbReference>
<evidence type="ECO:0000313" key="2">
    <source>
        <dbReference type="EMBL" id="KAA0158817.1"/>
    </source>
</evidence>
<organism evidence="2 3">
    <name type="scientific">Cafeteria roenbergensis</name>
    <name type="common">Marine flagellate</name>
    <dbReference type="NCBI Taxonomy" id="33653"/>
    <lineage>
        <taxon>Eukaryota</taxon>
        <taxon>Sar</taxon>
        <taxon>Stramenopiles</taxon>
        <taxon>Bigyra</taxon>
        <taxon>Opalozoa</taxon>
        <taxon>Bicosoecida</taxon>
        <taxon>Cafeteriaceae</taxon>
        <taxon>Cafeteria</taxon>
    </lineage>
</organism>
<dbReference type="Proteomes" id="UP000324907">
    <property type="component" value="Unassembled WGS sequence"/>
</dbReference>
<proteinExistence type="predicted"/>
<dbReference type="PANTHER" id="PTHR46423:SF1">
    <property type="entry name" value="RNA POLYMERASE II-ASSOCIATED PROTEIN 3"/>
    <property type="match status" value="1"/>
</dbReference>
<dbReference type="PANTHER" id="PTHR46423">
    <property type="entry name" value="RNA POLYMERASE II-ASSOCIATED PROTEIN 3"/>
    <property type="match status" value="1"/>
</dbReference>
<gene>
    <name evidence="2" type="ORF">FNF28_06062</name>
</gene>
<dbReference type="InterPro" id="IPR051966">
    <property type="entry name" value="RPAP3"/>
</dbReference>
<dbReference type="SUPFAM" id="SSF48452">
    <property type="entry name" value="TPR-like"/>
    <property type="match status" value="1"/>
</dbReference>
<dbReference type="AlphaFoldDB" id="A0A5A8D2G6"/>
<keyword evidence="1" id="KW-0802">TPR repeat</keyword>
<evidence type="ECO:0000313" key="3">
    <source>
        <dbReference type="Proteomes" id="UP000324907"/>
    </source>
</evidence>
<dbReference type="EMBL" id="VLTL01000141">
    <property type="protein sequence ID" value="KAA0158817.1"/>
    <property type="molecule type" value="Genomic_DNA"/>
</dbReference>